<comment type="subcellular location">
    <subcellularLocation>
        <location evidence="1">Membrane</location>
        <topology evidence="1">Multi-pass membrane protein</topology>
    </subcellularLocation>
</comment>
<comment type="similarity">
    <text evidence="5">Belongs to the SAT4 family.</text>
</comment>
<evidence type="ECO:0000313" key="9">
    <source>
        <dbReference type="Proteomes" id="UP000037505"/>
    </source>
</evidence>
<protein>
    <recommendedName>
        <fullName evidence="7">Rhodopsin domain-containing protein</fullName>
    </recommendedName>
</protein>
<dbReference type="PANTHER" id="PTHR33048">
    <property type="entry name" value="PTH11-LIKE INTEGRAL MEMBRANE PROTEIN (AFU_ORTHOLOGUE AFUA_5G11245)"/>
    <property type="match status" value="1"/>
</dbReference>
<keyword evidence="3 6" id="KW-1133">Transmembrane helix</keyword>
<organism evidence="8 9">
    <name type="scientific">Aspergillus nomiae NRRL (strain ATCC 15546 / NRRL 13137 / CBS 260.88 / M93)</name>
    <dbReference type="NCBI Taxonomy" id="1509407"/>
    <lineage>
        <taxon>Eukaryota</taxon>
        <taxon>Fungi</taxon>
        <taxon>Dikarya</taxon>
        <taxon>Ascomycota</taxon>
        <taxon>Pezizomycotina</taxon>
        <taxon>Eurotiomycetes</taxon>
        <taxon>Eurotiomycetidae</taxon>
        <taxon>Eurotiales</taxon>
        <taxon>Aspergillaceae</taxon>
        <taxon>Aspergillus</taxon>
        <taxon>Aspergillus subgen. Circumdati</taxon>
    </lineage>
</organism>
<feature type="transmembrane region" description="Helical" evidence="6">
    <location>
        <begin position="182"/>
        <end position="205"/>
    </location>
</feature>
<dbReference type="STRING" id="1509407.A0A0L1IZK9"/>
<dbReference type="RefSeq" id="XP_015405526.1">
    <property type="nucleotide sequence ID" value="XM_015553366.1"/>
</dbReference>
<keyword evidence="9" id="KW-1185">Reference proteome</keyword>
<feature type="transmembrane region" description="Helical" evidence="6">
    <location>
        <begin position="12"/>
        <end position="34"/>
    </location>
</feature>
<dbReference type="InterPro" id="IPR052337">
    <property type="entry name" value="SAT4-like"/>
</dbReference>
<dbReference type="OrthoDB" id="10017208at2759"/>
<evidence type="ECO:0000256" key="5">
    <source>
        <dbReference type="ARBA" id="ARBA00038359"/>
    </source>
</evidence>
<evidence type="ECO:0000259" key="7">
    <source>
        <dbReference type="Pfam" id="PF20684"/>
    </source>
</evidence>
<comment type="caution">
    <text evidence="8">The sequence shown here is derived from an EMBL/GenBank/DDBJ whole genome shotgun (WGS) entry which is preliminary data.</text>
</comment>
<accession>A0A0L1IZK9</accession>
<feature type="transmembrane region" description="Helical" evidence="6">
    <location>
        <begin position="151"/>
        <end position="175"/>
    </location>
</feature>
<reference evidence="8 9" key="1">
    <citation type="submission" date="2014-06" db="EMBL/GenBank/DDBJ databases">
        <title>The Genome of the Aflatoxigenic Filamentous Fungus Aspergillus nomius.</title>
        <authorList>
            <person name="Moore M.G."/>
            <person name="Shannon B.M."/>
            <person name="Brian M.M."/>
        </authorList>
    </citation>
    <scope>NUCLEOTIDE SEQUENCE [LARGE SCALE GENOMIC DNA]</scope>
    <source>
        <strain evidence="8 9">NRRL 13137</strain>
    </source>
</reference>
<name>A0A0L1IZK9_ASPN3</name>
<feature type="transmembrane region" description="Helical" evidence="6">
    <location>
        <begin position="106"/>
        <end position="127"/>
    </location>
</feature>
<gene>
    <name evidence="8" type="ORF">ANOM_008110</name>
</gene>
<evidence type="ECO:0000256" key="6">
    <source>
        <dbReference type="SAM" id="Phobius"/>
    </source>
</evidence>
<proteinExistence type="inferred from homology"/>
<dbReference type="PANTHER" id="PTHR33048:SF18">
    <property type="entry name" value="INTEGRAL MEMBRANE PROTEIN"/>
    <property type="match status" value="1"/>
</dbReference>
<dbReference type="AlphaFoldDB" id="A0A0L1IZK9"/>
<evidence type="ECO:0000256" key="1">
    <source>
        <dbReference type="ARBA" id="ARBA00004141"/>
    </source>
</evidence>
<feature type="transmembrane region" description="Helical" evidence="6">
    <location>
        <begin position="76"/>
        <end position="94"/>
    </location>
</feature>
<feature type="domain" description="Rhodopsin" evidence="7">
    <location>
        <begin position="72"/>
        <end position="212"/>
    </location>
</feature>
<dbReference type="Proteomes" id="UP000037505">
    <property type="component" value="Unassembled WGS sequence"/>
</dbReference>
<dbReference type="EMBL" id="JNOM01000198">
    <property type="protein sequence ID" value="KNG84603.1"/>
    <property type="molecule type" value="Genomic_DNA"/>
</dbReference>
<dbReference type="Pfam" id="PF20684">
    <property type="entry name" value="Fung_rhodopsin"/>
    <property type="match status" value="1"/>
</dbReference>
<evidence type="ECO:0000313" key="8">
    <source>
        <dbReference type="EMBL" id="KNG84603.1"/>
    </source>
</evidence>
<evidence type="ECO:0000256" key="3">
    <source>
        <dbReference type="ARBA" id="ARBA00022989"/>
    </source>
</evidence>
<dbReference type="GO" id="GO:0016020">
    <property type="term" value="C:membrane"/>
    <property type="evidence" value="ECO:0007669"/>
    <property type="project" value="UniProtKB-SubCell"/>
</dbReference>
<dbReference type="GeneID" id="26809914"/>
<evidence type="ECO:0000256" key="2">
    <source>
        <dbReference type="ARBA" id="ARBA00022692"/>
    </source>
</evidence>
<evidence type="ECO:0000256" key="4">
    <source>
        <dbReference type="ARBA" id="ARBA00023136"/>
    </source>
</evidence>
<keyword evidence="4 6" id="KW-0472">Membrane</keyword>
<keyword evidence="2 6" id="KW-0812">Transmembrane</keyword>
<sequence>MDASMSINVTPVVSVALVVVSTIFPVLSLLSIILRFQARRIGHLKLAADDWWILAGWASPYFWVEHYYLDLWQHHRAILQVCLSVVKISILLFYKRTFSVPKFQIAAYIAIAIVGCWGITFFFLMLLEGDPISRAWTGKGHFRFDQVAMEFAQSATSIALNVAVLLLPLPMLWFLPMSPHRVWDLILVYVLGALCCAAAIVRLVLLHASIAKEATDLSVVREHPLQPACFHDHRNQLFYNCRLSPMLWRPSQRWAITRIDRPILFAIHGRARSRSQTDSSFTSLHSGKHYPIHGIRDLYADTGSQVELTGPMDRWSRTTTQVTIKVSGNPRQNDECLSPGIVVHTELDISTKGTDI</sequence>
<dbReference type="InterPro" id="IPR049326">
    <property type="entry name" value="Rhodopsin_dom_fungi"/>
</dbReference>